<dbReference type="Pfam" id="PF01607">
    <property type="entry name" value="CBM_14"/>
    <property type="match status" value="1"/>
</dbReference>
<evidence type="ECO:0000256" key="1">
    <source>
        <dbReference type="ARBA" id="ARBA00022737"/>
    </source>
</evidence>
<protein>
    <submittedName>
        <fullName evidence="4">CADN-like protein</fullName>
    </submittedName>
</protein>
<keyword evidence="1" id="KW-0677">Repeat</keyword>
<dbReference type="InterPro" id="IPR002557">
    <property type="entry name" value="Chitin-bd_dom"/>
</dbReference>
<feature type="domain" description="Chitin-binding type-2" evidence="3">
    <location>
        <begin position="364"/>
        <end position="421"/>
    </location>
</feature>
<accession>A0ABY7DYV6</accession>
<dbReference type="EMBL" id="CP111014">
    <property type="protein sequence ID" value="WAR00086.1"/>
    <property type="molecule type" value="Genomic_DNA"/>
</dbReference>
<dbReference type="SUPFAM" id="SSF82895">
    <property type="entry name" value="TSP-1 type 1 repeat"/>
    <property type="match status" value="3"/>
</dbReference>
<evidence type="ECO:0000259" key="3">
    <source>
        <dbReference type="PROSITE" id="PS50940"/>
    </source>
</evidence>
<dbReference type="Gene3D" id="2.20.100.10">
    <property type="entry name" value="Thrombospondin type-1 (TSP1) repeat"/>
    <property type="match status" value="4"/>
</dbReference>
<reference evidence="4" key="1">
    <citation type="submission" date="2022-11" db="EMBL/GenBank/DDBJ databases">
        <title>Centuries of genome instability and evolution in soft-shell clam transmissible cancer (bioRxiv).</title>
        <authorList>
            <person name="Hart S.F.M."/>
            <person name="Yonemitsu M.A."/>
            <person name="Giersch R.M."/>
            <person name="Beal B.F."/>
            <person name="Arriagada G."/>
            <person name="Davis B.W."/>
            <person name="Ostrander E.A."/>
            <person name="Goff S.P."/>
            <person name="Metzger M.J."/>
        </authorList>
    </citation>
    <scope>NUCLEOTIDE SEQUENCE</scope>
    <source>
        <strain evidence="4">MELC-2E11</strain>
        <tissue evidence="4">Siphon/mantle</tissue>
    </source>
</reference>
<evidence type="ECO:0000313" key="5">
    <source>
        <dbReference type="Proteomes" id="UP001164746"/>
    </source>
</evidence>
<dbReference type="Proteomes" id="UP001164746">
    <property type="component" value="Chromosome 3"/>
</dbReference>
<dbReference type="SMART" id="SM00494">
    <property type="entry name" value="ChtBD2"/>
    <property type="match status" value="1"/>
</dbReference>
<gene>
    <name evidence="4" type="ORF">MAR_024458</name>
</gene>
<dbReference type="PANTHER" id="PTHR22906">
    <property type="entry name" value="PROPERDIN"/>
    <property type="match status" value="1"/>
</dbReference>
<dbReference type="PANTHER" id="PTHR22906:SF21">
    <property type="entry name" value="SEMA DOMAIN-CONTAINING PROTEIN"/>
    <property type="match status" value="1"/>
</dbReference>
<name>A0ABY7DYV6_MYAAR</name>
<proteinExistence type="predicted"/>
<evidence type="ECO:0000313" key="4">
    <source>
        <dbReference type="EMBL" id="WAR00086.1"/>
    </source>
</evidence>
<dbReference type="SUPFAM" id="SSF57625">
    <property type="entry name" value="Invertebrate chitin-binding proteins"/>
    <property type="match status" value="1"/>
</dbReference>
<dbReference type="InterPro" id="IPR036508">
    <property type="entry name" value="Chitin-bd_dom_sf"/>
</dbReference>
<dbReference type="PROSITE" id="PS50092">
    <property type="entry name" value="TSP1"/>
    <property type="match status" value="4"/>
</dbReference>
<organism evidence="4 5">
    <name type="scientific">Mya arenaria</name>
    <name type="common">Soft-shell clam</name>
    <dbReference type="NCBI Taxonomy" id="6604"/>
    <lineage>
        <taxon>Eukaryota</taxon>
        <taxon>Metazoa</taxon>
        <taxon>Spiralia</taxon>
        <taxon>Lophotrochozoa</taxon>
        <taxon>Mollusca</taxon>
        <taxon>Bivalvia</taxon>
        <taxon>Autobranchia</taxon>
        <taxon>Heteroconchia</taxon>
        <taxon>Euheterodonta</taxon>
        <taxon>Imparidentia</taxon>
        <taxon>Neoheterodontei</taxon>
        <taxon>Myida</taxon>
        <taxon>Myoidea</taxon>
        <taxon>Myidae</taxon>
        <taxon>Mya</taxon>
    </lineage>
</organism>
<dbReference type="InterPro" id="IPR000884">
    <property type="entry name" value="TSP1_rpt"/>
</dbReference>
<keyword evidence="5" id="KW-1185">Reference proteome</keyword>
<keyword evidence="2" id="KW-1015">Disulfide bond</keyword>
<sequence>MEECHAKESRMKKFLVTRLTAVGRFGRLGVTAKQSVDLDSKFGFVNVTLALFLVDGRRGESGRYVMHRVVLAFRAASVTVLHRHRNMVVHLALDSLQNRENALQHRSLMVQSALDRLKRYVTVTPVLNARNQSRVRTCTNPKPQFGGPPCEGFAEERRDCDDSLYCKIDGAWGSWLHWEKCDAKCGLGMKRRFRMCDSPMPQNGGAPCFGYDAEELSCDTGISCDRIGGMGHWMAWSKCSVSCDNGVQIRERLCNNPPPSSPDLGCLGTAIDERPCSLQVNCPVNGGWSPWDPYGKCIADCSQDWSLWTKWSMCSAKCGPGVQERTRYCVDRTDGQPDNNCIGDVREVVQCQIVSCPTSPLNCSTECKWDNGIGYASYPGECSLFVQCDSLYGTPKIQKCPWGLLWSLEMLQCVFPHQSECMCEFKESSLGGKWYEQKIGSVWTPRPCGDGTIYSHENCGCIYFYDGISQKDTVCEPDLLLTFDTLRKDIKRNVGLRVENVTYLGDGTAHFDGTAAINDNIFSNAEWGTDVYMYIKFKPEGKGQKQGLLHNSGCGPSDIGPSVFVGIDRDHELYGAGNMNMKFAAVPIKTEFEYDFVNITVPRRPSLVGTEH</sequence>
<dbReference type="PROSITE" id="PS50940">
    <property type="entry name" value="CHIT_BIND_II"/>
    <property type="match status" value="1"/>
</dbReference>
<dbReference type="Pfam" id="PF00090">
    <property type="entry name" value="TSP_1"/>
    <property type="match status" value="4"/>
</dbReference>
<dbReference type="InterPro" id="IPR052065">
    <property type="entry name" value="Compl_asym_regulator"/>
</dbReference>
<evidence type="ECO:0000256" key="2">
    <source>
        <dbReference type="ARBA" id="ARBA00023157"/>
    </source>
</evidence>
<dbReference type="SMART" id="SM00209">
    <property type="entry name" value="TSP1"/>
    <property type="match status" value="3"/>
</dbReference>
<dbReference type="InterPro" id="IPR036383">
    <property type="entry name" value="TSP1_rpt_sf"/>
</dbReference>
<dbReference type="Gene3D" id="2.170.140.10">
    <property type="entry name" value="Chitin binding domain"/>
    <property type="match status" value="1"/>
</dbReference>